<gene>
    <name evidence="1" type="ORF">AVEN_229065_1</name>
</gene>
<proteinExistence type="predicted"/>
<dbReference type="Proteomes" id="UP000499080">
    <property type="component" value="Unassembled WGS sequence"/>
</dbReference>
<name>A0A4Y2CZA2_ARAVE</name>
<keyword evidence="2" id="KW-1185">Reference proteome</keyword>
<dbReference type="EMBL" id="BGPR01000263">
    <property type="protein sequence ID" value="GBM09038.1"/>
    <property type="molecule type" value="Genomic_DNA"/>
</dbReference>
<protein>
    <submittedName>
        <fullName evidence="1">Uncharacterized protein</fullName>
    </submittedName>
</protein>
<evidence type="ECO:0000313" key="2">
    <source>
        <dbReference type="Proteomes" id="UP000499080"/>
    </source>
</evidence>
<accession>A0A4Y2CZA2</accession>
<sequence length="134" mass="14944">MSLSAIGPKKRAPNATSSIHPLSVSLTLLFSSNLAYNDVICLLRPRWSAKKEHYELLSTPTNKLRARTKETDFYKHHVPCTADSILSESLTSSSSEESPTTCSRLLFERCVPVDSQRPTLRCSDARDTPITHEP</sequence>
<evidence type="ECO:0000313" key="1">
    <source>
        <dbReference type="EMBL" id="GBM09038.1"/>
    </source>
</evidence>
<reference evidence="1 2" key="1">
    <citation type="journal article" date="2019" name="Sci. Rep.">
        <title>Orb-weaving spider Araneus ventricosus genome elucidates the spidroin gene catalogue.</title>
        <authorList>
            <person name="Kono N."/>
            <person name="Nakamura H."/>
            <person name="Ohtoshi R."/>
            <person name="Moran D.A.P."/>
            <person name="Shinohara A."/>
            <person name="Yoshida Y."/>
            <person name="Fujiwara M."/>
            <person name="Mori M."/>
            <person name="Tomita M."/>
            <person name="Arakawa K."/>
        </authorList>
    </citation>
    <scope>NUCLEOTIDE SEQUENCE [LARGE SCALE GENOMIC DNA]</scope>
</reference>
<comment type="caution">
    <text evidence="1">The sequence shown here is derived from an EMBL/GenBank/DDBJ whole genome shotgun (WGS) entry which is preliminary data.</text>
</comment>
<dbReference type="AlphaFoldDB" id="A0A4Y2CZA2"/>
<organism evidence="1 2">
    <name type="scientific">Araneus ventricosus</name>
    <name type="common">Orbweaver spider</name>
    <name type="synonym">Epeira ventricosa</name>
    <dbReference type="NCBI Taxonomy" id="182803"/>
    <lineage>
        <taxon>Eukaryota</taxon>
        <taxon>Metazoa</taxon>
        <taxon>Ecdysozoa</taxon>
        <taxon>Arthropoda</taxon>
        <taxon>Chelicerata</taxon>
        <taxon>Arachnida</taxon>
        <taxon>Araneae</taxon>
        <taxon>Araneomorphae</taxon>
        <taxon>Entelegynae</taxon>
        <taxon>Araneoidea</taxon>
        <taxon>Araneidae</taxon>
        <taxon>Araneus</taxon>
    </lineage>
</organism>